<dbReference type="AlphaFoldDB" id="A0A6L2Q7N1"/>
<reference evidence="2" key="1">
    <citation type="submission" date="2020-01" db="EMBL/GenBank/DDBJ databases">
        <title>Draft genome sequence of the Termite Coptotermes fromosanus.</title>
        <authorList>
            <person name="Itakura S."/>
            <person name="Yosikawa Y."/>
            <person name="Umezawa K."/>
        </authorList>
    </citation>
    <scope>NUCLEOTIDE SEQUENCE [LARGE SCALE GENOMIC DNA]</scope>
</reference>
<name>A0A6L2Q7N1_COPFO</name>
<evidence type="ECO:0000313" key="2">
    <source>
        <dbReference type="Proteomes" id="UP000502823"/>
    </source>
</evidence>
<comment type="caution">
    <text evidence="1">The sequence shown here is derived from an EMBL/GenBank/DDBJ whole genome shotgun (WGS) entry which is preliminary data.</text>
</comment>
<gene>
    <name evidence="1" type="ORF">Cfor_11228</name>
</gene>
<protein>
    <submittedName>
        <fullName evidence="1">Uncharacterized protein</fullName>
    </submittedName>
</protein>
<evidence type="ECO:0000313" key="1">
    <source>
        <dbReference type="EMBL" id="GFG38815.1"/>
    </source>
</evidence>
<dbReference type="PANTHER" id="PTHR45913:SF5">
    <property type="entry name" value="GENERAL TRANSCRIPTION FACTOR II-I REPEAT DOMAIN-CONTAINING PROTEIN 2A-LIKE PROTEIN"/>
    <property type="match status" value="1"/>
</dbReference>
<dbReference type="OrthoDB" id="1101576at2759"/>
<proteinExistence type="predicted"/>
<dbReference type="EMBL" id="BLKM01000822">
    <property type="protein sequence ID" value="GFG38815.1"/>
    <property type="molecule type" value="Genomic_DNA"/>
</dbReference>
<keyword evidence="2" id="KW-1185">Reference proteome</keyword>
<sequence length="63" mass="7357">MIANLQLMQYHCVMHQQNVCAKPASLQNVMKVIVKILNFVRPNVLKHREFQTCLSEPELEYGE</sequence>
<dbReference type="Proteomes" id="UP000502823">
    <property type="component" value="Unassembled WGS sequence"/>
</dbReference>
<dbReference type="PANTHER" id="PTHR45913">
    <property type="entry name" value="EPM2A-INTERACTING PROTEIN 1"/>
    <property type="match status" value="1"/>
</dbReference>
<dbReference type="InParanoid" id="A0A6L2Q7N1"/>
<accession>A0A6L2Q7N1</accession>
<organism evidence="1 2">
    <name type="scientific">Coptotermes formosanus</name>
    <name type="common">Formosan subterranean termite</name>
    <dbReference type="NCBI Taxonomy" id="36987"/>
    <lineage>
        <taxon>Eukaryota</taxon>
        <taxon>Metazoa</taxon>
        <taxon>Ecdysozoa</taxon>
        <taxon>Arthropoda</taxon>
        <taxon>Hexapoda</taxon>
        <taxon>Insecta</taxon>
        <taxon>Pterygota</taxon>
        <taxon>Neoptera</taxon>
        <taxon>Polyneoptera</taxon>
        <taxon>Dictyoptera</taxon>
        <taxon>Blattodea</taxon>
        <taxon>Blattoidea</taxon>
        <taxon>Termitoidae</taxon>
        <taxon>Rhinotermitidae</taxon>
        <taxon>Coptotermes</taxon>
    </lineage>
</organism>
<feature type="non-terminal residue" evidence="1">
    <location>
        <position position="63"/>
    </location>
</feature>